<keyword evidence="2" id="KW-0812">Transmembrane</keyword>
<organism evidence="4 5">
    <name type="scientific">Pullulanibacillus camelliae</name>
    <dbReference type="NCBI Taxonomy" id="1707096"/>
    <lineage>
        <taxon>Bacteria</taxon>
        <taxon>Bacillati</taxon>
        <taxon>Bacillota</taxon>
        <taxon>Bacilli</taxon>
        <taxon>Bacillales</taxon>
        <taxon>Sporolactobacillaceae</taxon>
        <taxon>Pullulanibacillus</taxon>
    </lineage>
</organism>
<evidence type="ECO:0000313" key="5">
    <source>
        <dbReference type="Proteomes" id="UP000628775"/>
    </source>
</evidence>
<dbReference type="Proteomes" id="UP000628775">
    <property type="component" value="Unassembled WGS sequence"/>
</dbReference>
<feature type="compositionally biased region" description="Polar residues" evidence="1">
    <location>
        <begin position="131"/>
        <end position="144"/>
    </location>
</feature>
<dbReference type="AlphaFoldDB" id="A0A8J3DUD6"/>
<dbReference type="InterPro" id="IPR009988">
    <property type="entry name" value="DUF1510"/>
</dbReference>
<dbReference type="EMBL" id="BMIR01000009">
    <property type="protein sequence ID" value="GGE43102.1"/>
    <property type="molecule type" value="Genomic_DNA"/>
</dbReference>
<proteinExistence type="predicted"/>
<feature type="region of interest" description="Disordered" evidence="1">
    <location>
        <begin position="50"/>
        <end position="145"/>
    </location>
</feature>
<feature type="compositionally biased region" description="Acidic residues" evidence="1">
    <location>
        <begin position="97"/>
        <end position="114"/>
    </location>
</feature>
<evidence type="ECO:0000313" key="4">
    <source>
        <dbReference type="EMBL" id="GGE43102.1"/>
    </source>
</evidence>
<name>A0A8J3DUD6_9BACL</name>
<evidence type="ECO:0000259" key="3">
    <source>
        <dbReference type="Pfam" id="PF07423"/>
    </source>
</evidence>
<comment type="caution">
    <text evidence="4">The sequence shown here is derived from an EMBL/GenBank/DDBJ whole genome shotgun (WGS) entry which is preliminary data.</text>
</comment>
<evidence type="ECO:0000256" key="2">
    <source>
        <dbReference type="SAM" id="Phobius"/>
    </source>
</evidence>
<gene>
    <name evidence="4" type="primary">yrrS</name>
    <name evidence="4" type="ORF">GCM10011391_22410</name>
</gene>
<feature type="transmembrane region" description="Helical" evidence="2">
    <location>
        <begin position="23"/>
        <end position="44"/>
    </location>
</feature>
<keyword evidence="2" id="KW-0472">Membrane</keyword>
<keyword evidence="2" id="KW-1133">Transmembrane helix</keyword>
<feature type="compositionally biased region" description="Polar residues" evidence="1">
    <location>
        <begin position="50"/>
        <end position="61"/>
    </location>
</feature>
<protein>
    <submittedName>
        <fullName evidence="4">Putative membrane protein YrrS</fullName>
    </submittedName>
</protein>
<sequence length="216" mass="23276">MAKEDKSFSSRSSRRQKSSFDRFLNWAIGIVVALIVVIGGYLLINILNSPSDTASTQNATTKSEEKHKTAGENSSKDKSDKDNTQATDDQNQGDDSQVSDDDSTTSDDSDSTTDEDAKNGPALTGPWKPIGTSQSEPHTTNYDQGSVDWNERVKAMSIATGISEGDMVVVWLGNGGAPDKSLGKVHAKGSNTTYDVLLQWVKNKGWKPLSVDEEGS</sequence>
<accession>A0A8J3DUD6</accession>
<reference evidence="4" key="2">
    <citation type="submission" date="2020-09" db="EMBL/GenBank/DDBJ databases">
        <authorList>
            <person name="Sun Q."/>
            <person name="Zhou Y."/>
        </authorList>
    </citation>
    <scope>NUCLEOTIDE SEQUENCE</scope>
    <source>
        <strain evidence="4">CGMCC 1.15371</strain>
    </source>
</reference>
<keyword evidence="5" id="KW-1185">Reference proteome</keyword>
<feature type="compositionally biased region" description="Basic and acidic residues" evidence="1">
    <location>
        <begin position="62"/>
        <end position="83"/>
    </location>
</feature>
<evidence type="ECO:0000256" key="1">
    <source>
        <dbReference type="SAM" id="MobiDB-lite"/>
    </source>
</evidence>
<feature type="domain" description="DUF1510" evidence="3">
    <location>
        <begin position="124"/>
        <end position="213"/>
    </location>
</feature>
<dbReference type="Pfam" id="PF07423">
    <property type="entry name" value="DUF1510"/>
    <property type="match status" value="1"/>
</dbReference>
<reference evidence="4" key="1">
    <citation type="journal article" date="2014" name="Int. J. Syst. Evol. Microbiol.">
        <title>Complete genome sequence of Corynebacterium casei LMG S-19264T (=DSM 44701T), isolated from a smear-ripened cheese.</title>
        <authorList>
            <consortium name="US DOE Joint Genome Institute (JGI-PGF)"/>
            <person name="Walter F."/>
            <person name="Albersmeier A."/>
            <person name="Kalinowski J."/>
            <person name="Ruckert C."/>
        </authorList>
    </citation>
    <scope>NUCLEOTIDE SEQUENCE</scope>
    <source>
        <strain evidence="4">CGMCC 1.15371</strain>
    </source>
</reference>